<organism evidence="12 13">
    <name type="scientific">Sulfobacillus acidophilus (strain ATCC 700253 / DSM 10332 / NAL)</name>
    <dbReference type="NCBI Taxonomy" id="679936"/>
    <lineage>
        <taxon>Bacteria</taxon>
        <taxon>Bacillati</taxon>
        <taxon>Bacillota</taxon>
        <taxon>Clostridia</taxon>
        <taxon>Eubacteriales</taxon>
        <taxon>Clostridiales Family XVII. Incertae Sedis</taxon>
        <taxon>Sulfobacillus</taxon>
    </lineage>
</organism>
<evidence type="ECO:0000256" key="9">
    <source>
        <dbReference type="ARBA" id="ARBA00048968"/>
    </source>
</evidence>
<dbReference type="KEGG" id="sap:Sulac_1454"/>
<comment type="catalytic activity">
    <reaction evidence="1">
        <text>inosine + phosphate = alpha-D-ribose 1-phosphate + hypoxanthine</text>
        <dbReference type="Rhea" id="RHEA:27646"/>
        <dbReference type="ChEBI" id="CHEBI:17368"/>
        <dbReference type="ChEBI" id="CHEBI:17596"/>
        <dbReference type="ChEBI" id="CHEBI:43474"/>
        <dbReference type="ChEBI" id="CHEBI:57720"/>
        <dbReference type="EC" id="2.4.2.1"/>
    </reaction>
    <physiologicalReaction direction="left-to-right" evidence="1">
        <dbReference type="Rhea" id="RHEA:27647"/>
    </physiologicalReaction>
</comment>
<proteinExistence type="inferred from homology"/>
<reference evidence="13" key="1">
    <citation type="submission" date="2011-12" db="EMBL/GenBank/DDBJ databases">
        <title>The complete genome of chromosome of Sulfobacillus acidophilus DSM 10332.</title>
        <authorList>
            <person name="Lucas S."/>
            <person name="Han J."/>
            <person name="Lapidus A."/>
            <person name="Bruce D."/>
            <person name="Goodwin L."/>
            <person name="Pitluck S."/>
            <person name="Peters L."/>
            <person name="Kyrpides N."/>
            <person name="Mavromatis K."/>
            <person name="Ivanova N."/>
            <person name="Mikhailova N."/>
            <person name="Chertkov O."/>
            <person name="Saunders E."/>
            <person name="Detter J.C."/>
            <person name="Tapia R."/>
            <person name="Han C."/>
            <person name="Land M."/>
            <person name="Hauser L."/>
            <person name="Markowitz V."/>
            <person name="Cheng J.-F."/>
            <person name="Hugenholtz P."/>
            <person name="Woyke T."/>
            <person name="Wu D."/>
            <person name="Pukall R."/>
            <person name="Gehrich-Schroeter G."/>
            <person name="Schneider S."/>
            <person name="Klenk H.-P."/>
            <person name="Eisen J.A."/>
        </authorList>
    </citation>
    <scope>NUCLEOTIDE SEQUENCE [LARGE SCALE GENOMIC DNA]</scope>
    <source>
        <strain evidence="13">ATCC 700253 / DSM 10332 / NAL</strain>
    </source>
</reference>
<evidence type="ECO:0000256" key="8">
    <source>
        <dbReference type="ARBA" id="ARBA00047989"/>
    </source>
</evidence>
<keyword evidence="4" id="KW-0808">Transferase</keyword>
<keyword evidence="6" id="KW-0378">Hydrolase</keyword>
<evidence type="ECO:0000256" key="7">
    <source>
        <dbReference type="ARBA" id="ARBA00022833"/>
    </source>
</evidence>
<dbReference type="GO" id="GO:0017061">
    <property type="term" value="F:S-methyl-5-thioadenosine phosphorylase activity"/>
    <property type="evidence" value="ECO:0007669"/>
    <property type="project" value="UniProtKB-EC"/>
</dbReference>
<evidence type="ECO:0000256" key="5">
    <source>
        <dbReference type="ARBA" id="ARBA00022723"/>
    </source>
</evidence>
<evidence type="ECO:0000256" key="10">
    <source>
        <dbReference type="ARBA" id="ARBA00049893"/>
    </source>
</evidence>
<dbReference type="InterPro" id="IPR011324">
    <property type="entry name" value="Cytotoxic_necrot_fac-like_cat"/>
</dbReference>
<evidence type="ECO:0000256" key="4">
    <source>
        <dbReference type="ARBA" id="ARBA00022679"/>
    </source>
</evidence>
<evidence type="ECO:0000313" key="13">
    <source>
        <dbReference type="Proteomes" id="UP000005439"/>
    </source>
</evidence>
<dbReference type="Pfam" id="PF02578">
    <property type="entry name" value="Cu-oxidase_4"/>
    <property type="match status" value="1"/>
</dbReference>
<dbReference type="HOGENOM" id="CLU_065784_0_0_9"/>
<dbReference type="SUPFAM" id="SSF64438">
    <property type="entry name" value="CNF1/YfiH-like putative cysteine hydrolases"/>
    <property type="match status" value="1"/>
</dbReference>
<evidence type="ECO:0000313" key="12">
    <source>
        <dbReference type="EMBL" id="AEW04951.1"/>
    </source>
</evidence>
<evidence type="ECO:0000256" key="2">
    <source>
        <dbReference type="ARBA" id="ARBA00003215"/>
    </source>
</evidence>
<dbReference type="PANTHER" id="PTHR30616:SF2">
    <property type="entry name" value="PURINE NUCLEOSIDE PHOSPHORYLASE LACC1"/>
    <property type="match status" value="1"/>
</dbReference>
<dbReference type="Proteomes" id="UP000005439">
    <property type="component" value="Chromosome"/>
</dbReference>
<gene>
    <name evidence="12" type="ordered locus">Sulac_1454</name>
</gene>
<dbReference type="InterPro" id="IPR003730">
    <property type="entry name" value="Cu_polyphenol_OxRdtase"/>
</dbReference>
<name>G8TX43_SULAD</name>
<dbReference type="GO" id="GO:0005507">
    <property type="term" value="F:copper ion binding"/>
    <property type="evidence" value="ECO:0007669"/>
    <property type="project" value="TreeGrafter"/>
</dbReference>
<comment type="similarity">
    <text evidence="3 11">Belongs to the purine nucleoside phosphorylase YfiH/LACC1 family.</text>
</comment>
<dbReference type="CDD" id="cd16833">
    <property type="entry name" value="YfiH"/>
    <property type="match status" value="1"/>
</dbReference>
<evidence type="ECO:0000256" key="6">
    <source>
        <dbReference type="ARBA" id="ARBA00022801"/>
    </source>
</evidence>
<dbReference type="NCBIfam" id="TIGR00726">
    <property type="entry name" value="peptidoglycan editing factor PgeF"/>
    <property type="match status" value="1"/>
</dbReference>
<dbReference type="STRING" id="679936.Sulac_1454"/>
<keyword evidence="13" id="KW-1185">Reference proteome</keyword>
<comment type="catalytic activity">
    <reaction evidence="9">
        <text>adenosine + phosphate = alpha-D-ribose 1-phosphate + adenine</text>
        <dbReference type="Rhea" id="RHEA:27642"/>
        <dbReference type="ChEBI" id="CHEBI:16335"/>
        <dbReference type="ChEBI" id="CHEBI:16708"/>
        <dbReference type="ChEBI" id="CHEBI:43474"/>
        <dbReference type="ChEBI" id="CHEBI:57720"/>
        <dbReference type="EC" id="2.4.2.1"/>
    </reaction>
    <physiologicalReaction direction="left-to-right" evidence="9">
        <dbReference type="Rhea" id="RHEA:27643"/>
    </physiologicalReaction>
</comment>
<protein>
    <recommendedName>
        <fullName evidence="11">Purine nucleoside phosphorylase</fullName>
    </recommendedName>
</protein>
<evidence type="ECO:0000256" key="1">
    <source>
        <dbReference type="ARBA" id="ARBA00000553"/>
    </source>
</evidence>
<comment type="catalytic activity">
    <reaction evidence="10">
        <text>S-methyl-5'-thioadenosine + phosphate = 5-(methylsulfanyl)-alpha-D-ribose 1-phosphate + adenine</text>
        <dbReference type="Rhea" id="RHEA:11852"/>
        <dbReference type="ChEBI" id="CHEBI:16708"/>
        <dbReference type="ChEBI" id="CHEBI:17509"/>
        <dbReference type="ChEBI" id="CHEBI:43474"/>
        <dbReference type="ChEBI" id="CHEBI:58533"/>
        <dbReference type="EC" id="2.4.2.28"/>
    </reaction>
    <physiologicalReaction direction="left-to-right" evidence="10">
        <dbReference type="Rhea" id="RHEA:11853"/>
    </physiologicalReaction>
</comment>
<reference evidence="12 13" key="2">
    <citation type="journal article" date="2012" name="Stand. Genomic Sci.">
        <title>Complete genome sequence of the moderately thermophilic mineral-sulfide-oxidizing firmicute Sulfobacillus acidophilus type strain (NAL(T)).</title>
        <authorList>
            <person name="Anderson I."/>
            <person name="Chertkov O."/>
            <person name="Chen A."/>
            <person name="Saunders E."/>
            <person name="Lapidus A."/>
            <person name="Nolan M."/>
            <person name="Lucas S."/>
            <person name="Hammon N."/>
            <person name="Deshpande S."/>
            <person name="Cheng J.F."/>
            <person name="Han C."/>
            <person name="Tapia R."/>
            <person name="Goodwin L.A."/>
            <person name="Pitluck S."/>
            <person name="Liolios K."/>
            <person name="Pagani I."/>
            <person name="Ivanova N."/>
            <person name="Mikhailova N."/>
            <person name="Pati A."/>
            <person name="Palaniappan K."/>
            <person name="Land M."/>
            <person name="Pan C."/>
            <person name="Rohde M."/>
            <person name="Pukall R."/>
            <person name="Goker M."/>
            <person name="Detter J.C."/>
            <person name="Woyke T."/>
            <person name="Bristow J."/>
            <person name="Eisen J.A."/>
            <person name="Markowitz V."/>
            <person name="Hugenholtz P."/>
            <person name="Kyrpides N.C."/>
            <person name="Klenk H.P."/>
            <person name="Mavromatis K."/>
        </authorList>
    </citation>
    <scope>NUCLEOTIDE SEQUENCE [LARGE SCALE GENOMIC DNA]</scope>
    <source>
        <strain evidence="13">ATCC 700253 / DSM 10332 / NAL</strain>
    </source>
</reference>
<dbReference type="InterPro" id="IPR038371">
    <property type="entry name" value="Cu_polyphenol_OxRdtase_sf"/>
</dbReference>
<keyword evidence="7" id="KW-0862">Zinc</keyword>
<comment type="catalytic activity">
    <reaction evidence="8">
        <text>adenosine + H2O + H(+) = inosine + NH4(+)</text>
        <dbReference type="Rhea" id="RHEA:24408"/>
        <dbReference type="ChEBI" id="CHEBI:15377"/>
        <dbReference type="ChEBI" id="CHEBI:15378"/>
        <dbReference type="ChEBI" id="CHEBI:16335"/>
        <dbReference type="ChEBI" id="CHEBI:17596"/>
        <dbReference type="ChEBI" id="CHEBI:28938"/>
        <dbReference type="EC" id="3.5.4.4"/>
    </reaction>
    <physiologicalReaction direction="left-to-right" evidence="8">
        <dbReference type="Rhea" id="RHEA:24409"/>
    </physiologicalReaction>
</comment>
<sequence length="261" mass="28866">MAFQREGSIITWRPTDHITAWFSTRLGGTSLPPFDTMNLSFGVGDVSVSVKENRRRMLALMGRPLDDLVMPHQVHGGTVTWISAADRGRGRVPDVPPIPATDGFLTDAAEIVLGMGFADCVPIFLADVKGRFFGLLHAGWRGTAAKIQETAVQQLMQRGVLPEDIRVGLGPRIGPCCYEVDQPVYDRIRAVAGTAPLTPVDARHWRLDLHLANRLMLEAVGILPEHIDEAPYCTACHPELFFSYRRDHHVTGRMGGYICRT</sequence>
<dbReference type="PANTHER" id="PTHR30616">
    <property type="entry name" value="UNCHARACTERIZED PROTEIN YFIH"/>
    <property type="match status" value="1"/>
</dbReference>
<comment type="function">
    <text evidence="2">Purine nucleoside enzyme that catalyzes the phosphorolysis of adenosine and inosine nucleosides, yielding D-ribose 1-phosphate and the respective free bases, adenine and hypoxanthine. Also catalyzes the phosphorolysis of S-methyl-5'-thioadenosine into adenine and S-methyl-5-thio-alpha-D-ribose 1-phosphate. Also has adenosine deaminase activity.</text>
</comment>
<evidence type="ECO:0000256" key="3">
    <source>
        <dbReference type="ARBA" id="ARBA00007353"/>
    </source>
</evidence>
<dbReference type="Gene3D" id="3.60.140.10">
    <property type="entry name" value="CNF1/YfiH-like putative cysteine hydrolases"/>
    <property type="match status" value="1"/>
</dbReference>
<accession>G8TX43</accession>
<dbReference type="PATRIC" id="fig|679936.5.peg.1519"/>
<dbReference type="AlphaFoldDB" id="G8TX43"/>
<keyword evidence="5" id="KW-0479">Metal-binding</keyword>
<dbReference type="GO" id="GO:0016787">
    <property type="term" value="F:hydrolase activity"/>
    <property type="evidence" value="ECO:0007669"/>
    <property type="project" value="UniProtKB-KW"/>
</dbReference>
<evidence type="ECO:0000256" key="11">
    <source>
        <dbReference type="RuleBase" id="RU361274"/>
    </source>
</evidence>
<dbReference type="EMBL" id="CP003179">
    <property type="protein sequence ID" value="AEW04951.1"/>
    <property type="molecule type" value="Genomic_DNA"/>
</dbReference>